<dbReference type="GeneID" id="51371317"/>
<reference evidence="3 7" key="2">
    <citation type="submission" date="2019-01" db="EMBL/GenBank/DDBJ databases">
        <title>Complete Genome Sequence and Annotation of the Paracoccus pantotrophus type strain DSM 2944.</title>
        <authorList>
            <person name="Bockwoldt J.A."/>
            <person name="Zimmermann M."/>
            <person name="Tiso T."/>
            <person name="Blank L.M."/>
        </authorList>
    </citation>
    <scope>NUCLEOTIDE SEQUENCE [LARGE SCALE GENOMIC DNA]</scope>
    <source>
        <strain evidence="3 7">DSM 2944</strain>
    </source>
</reference>
<dbReference type="InterPro" id="IPR036873">
    <property type="entry name" value="Rhodanese-like_dom_sf"/>
</dbReference>
<feature type="domain" description="Rhodanese" evidence="2">
    <location>
        <begin position="18"/>
        <end position="135"/>
    </location>
</feature>
<proteinExistence type="predicted"/>
<dbReference type="OrthoDB" id="9808735at2"/>
<accession>A0A1I5EAB3</accession>
<dbReference type="PROSITE" id="PS50206">
    <property type="entry name" value="RHODANESE_3"/>
    <property type="match status" value="1"/>
</dbReference>
<dbReference type="NCBIfam" id="NF008752">
    <property type="entry name" value="PRK11784.1-4"/>
    <property type="match status" value="1"/>
</dbReference>
<dbReference type="EMBL" id="CP058690">
    <property type="protein sequence ID" value="QLH14497.1"/>
    <property type="molecule type" value="Genomic_DNA"/>
</dbReference>
<evidence type="ECO:0000259" key="2">
    <source>
        <dbReference type="PROSITE" id="PS50206"/>
    </source>
</evidence>
<dbReference type="GO" id="GO:0004792">
    <property type="term" value="F:thiosulfate-cyanide sulfurtransferase activity"/>
    <property type="evidence" value="ECO:0007669"/>
    <property type="project" value="InterPro"/>
</dbReference>
<evidence type="ECO:0000313" key="5">
    <source>
        <dbReference type="EMBL" id="RKS52658.1"/>
    </source>
</evidence>
<dbReference type="EMBL" id="RBLI01000001">
    <property type="protein sequence ID" value="RKS52658.1"/>
    <property type="molecule type" value="Genomic_DNA"/>
</dbReference>
<dbReference type="Gene3D" id="3.40.250.10">
    <property type="entry name" value="Rhodanese-like domain"/>
    <property type="match status" value="1"/>
</dbReference>
<protein>
    <submittedName>
        <fullName evidence="5">tRNA 2-selenouridine synthase</fullName>
    </submittedName>
    <submittedName>
        <fullName evidence="3">tRNA 2-selenouridine(34) synthase MnmH</fullName>
    </submittedName>
</protein>
<dbReference type="NCBIfam" id="TIGR03167">
    <property type="entry name" value="tRNA_sel_U_synt"/>
    <property type="match status" value="1"/>
</dbReference>
<evidence type="ECO:0000313" key="3">
    <source>
        <dbReference type="EMBL" id="QFG36932.1"/>
    </source>
</evidence>
<dbReference type="InterPro" id="IPR058840">
    <property type="entry name" value="AAA_SelU"/>
</dbReference>
<reference evidence="4 8" key="3">
    <citation type="submission" date="2020-07" db="EMBL/GenBank/DDBJ databases">
        <title>The complete genome of Paracoccus pantotrophus ACCC 10489.</title>
        <authorList>
            <person name="Si Y."/>
        </authorList>
    </citation>
    <scope>NUCLEOTIDE SEQUENCE [LARGE SCALE GENOMIC DNA]</scope>
    <source>
        <strain evidence="4 8">ACCC10489</strain>
    </source>
</reference>
<dbReference type="PANTHER" id="PTHR30401:SF0">
    <property type="entry name" value="TRNA 2-SELENOURIDINE SYNTHASE"/>
    <property type="match status" value="1"/>
</dbReference>
<evidence type="ECO:0000313" key="7">
    <source>
        <dbReference type="Proteomes" id="UP000326453"/>
    </source>
</evidence>
<dbReference type="InterPro" id="IPR017582">
    <property type="entry name" value="SelU"/>
</dbReference>
<dbReference type="AlphaFoldDB" id="A0A1I5EAB3"/>
<name>A0A1I5EAB3_PARPN</name>
<dbReference type="EMBL" id="CP044426">
    <property type="protein sequence ID" value="QFG36932.1"/>
    <property type="molecule type" value="Genomic_DNA"/>
</dbReference>
<evidence type="ECO:0000313" key="6">
    <source>
        <dbReference type="Proteomes" id="UP000273626"/>
    </source>
</evidence>
<dbReference type="Proteomes" id="UP000509322">
    <property type="component" value="Chromosome 2"/>
</dbReference>
<reference evidence="5 6" key="1">
    <citation type="submission" date="2018-10" db="EMBL/GenBank/DDBJ databases">
        <title>Genomic Encyclopedia of Archaeal and Bacterial Type Strains, Phase II (KMG-II): from individual species to whole genera.</title>
        <authorList>
            <person name="Goeker M."/>
        </authorList>
    </citation>
    <scope>NUCLEOTIDE SEQUENCE [LARGE SCALE GENOMIC DNA]</scope>
    <source>
        <strain evidence="6">ATCC 35512 / DSM 2944 / CIP 106514 / LMD 82.5 / NBRC 102493 / NCCB 82005 / GB17</strain>
        <strain evidence="5">DSM 2944</strain>
    </source>
</reference>
<dbReference type="RefSeq" id="WP_024842954.1">
    <property type="nucleotide sequence ID" value="NZ_CP038203.1"/>
</dbReference>
<dbReference type="NCBIfam" id="NF008750">
    <property type="entry name" value="PRK11784.1-2"/>
    <property type="match status" value="1"/>
</dbReference>
<keyword evidence="6" id="KW-1185">Reference proteome</keyword>
<dbReference type="InterPro" id="IPR001307">
    <property type="entry name" value="Thiosulphate_STrfase_CS"/>
</dbReference>
<dbReference type="InterPro" id="IPR001763">
    <property type="entry name" value="Rhodanese-like_dom"/>
</dbReference>
<evidence type="ECO:0000256" key="1">
    <source>
        <dbReference type="ARBA" id="ARBA00023266"/>
    </source>
</evidence>
<dbReference type="Proteomes" id="UP000273626">
    <property type="component" value="Unassembled WGS sequence"/>
</dbReference>
<organism evidence="3 7">
    <name type="scientific">Paracoccus pantotrophus</name>
    <name type="common">Thiosphaera pantotropha</name>
    <dbReference type="NCBI Taxonomy" id="82367"/>
    <lineage>
        <taxon>Bacteria</taxon>
        <taxon>Pseudomonadati</taxon>
        <taxon>Pseudomonadota</taxon>
        <taxon>Alphaproteobacteria</taxon>
        <taxon>Rhodobacterales</taxon>
        <taxon>Paracoccaceae</taxon>
        <taxon>Paracoccus</taxon>
    </lineage>
</organism>
<dbReference type="Proteomes" id="UP000326453">
    <property type="component" value="Chromosome 1"/>
</dbReference>
<keyword evidence="1" id="KW-0711">Selenium</keyword>
<dbReference type="SUPFAM" id="SSF52821">
    <property type="entry name" value="Rhodanese/Cell cycle control phosphatase"/>
    <property type="match status" value="1"/>
</dbReference>
<dbReference type="GO" id="GO:0043828">
    <property type="term" value="F:tRNA 2-selenouridine synthase activity"/>
    <property type="evidence" value="ECO:0007669"/>
    <property type="project" value="InterPro"/>
</dbReference>
<dbReference type="PANTHER" id="PTHR30401">
    <property type="entry name" value="TRNA 2-SELENOURIDINE SYNTHASE"/>
    <property type="match status" value="1"/>
</dbReference>
<dbReference type="Pfam" id="PF26341">
    <property type="entry name" value="AAA_SelU"/>
    <property type="match status" value="1"/>
</dbReference>
<dbReference type="PROSITE" id="PS00380">
    <property type="entry name" value="RHODANESE_1"/>
    <property type="match status" value="1"/>
</dbReference>
<dbReference type="SMART" id="SM00450">
    <property type="entry name" value="RHOD"/>
    <property type="match status" value="1"/>
</dbReference>
<dbReference type="GO" id="GO:0002098">
    <property type="term" value="P:tRNA wobble uridine modification"/>
    <property type="evidence" value="ECO:0007669"/>
    <property type="project" value="InterPro"/>
</dbReference>
<dbReference type="Pfam" id="PF00581">
    <property type="entry name" value="Rhodanese"/>
    <property type="match status" value="1"/>
</dbReference>
<dbReference type="KEGG" id="ppan:ESD82_12105"/>
<gene>
    <name evidence="3" type="primary">mnmH</name>
    <name evidence="5" type="ORF">BDE18_1989</name>
    <name evidence="3" type="ORF">ESD82_12105</name>
    <name evidence="4" type="ORF">HYQ43_09265</name>
</gene>
<evidence type="ECO:0000313" key="8">
    <source>
        <dbReference type="Proteomes" id="UP000509322"/>
    </source>
</evidence>
<sequence length="365" mass="38652">MDIRLTSLSDPVLSGFDTVIDTRSPSEYAEDHLPGAINLPVLSDEQRAQVGTIYKQVSPFDARKLGGAMVAANAARHIAGPLAGFGGGWRPLVYCWRGGQRSGAFATILSQIGWRVGRIEGGYKAWRALVVARVTAPVAAPVVVLDGNTGSAKTEILARLAARGHQVIDLEGLANHRGSLFGALPGGQPSQKLFESRLALALEALDPARPLLVEAESSRIGALNLPRGIWQAIAAAPRIRLAVPVEARAAYTERAYAETCADPEAVARIVALLRPLHPAERIEGWLRLVDAADWRGLAEGLMRDHYDPRYEKHRARHDDGRGPAVALDGLDDLEAAASAVEAVLAGLELAGPAPAARSAASGGDI</sequence>
<evidence type="ECO:0000313" key="4">
    <source>
        <dbReference type="EMBL" id="QLH14497.1"/>
    </source>
</evidence>